<accession>A0A8I0LFY0</accession>
<dbReference type="Proteomes" id="UP000650224">
    <property type="component" value="Unassembled WGS sequence"/>
</dbReference>
<evidence type="ECO:0000313" key="3">
    <source>
        <dbReference type="Proteomes" id="UP000650224"/>
    </source>
</evidence>
<feature type="transmembrane region" description="Helical" evidence="1">
    <location>
        <begin position="7"/>
        <end position="24"/>
    </location>
</feature>
<dbReference type="EMBL" id="JACSPR010000005">
    <property type="protein sequence ID" value="MBD8030469.1"/>
    <property type="molecule type" value="Genomic_DNA"/>
</dbReference>
<evidence type="ECO:0000313" key="2">
    <source>
        <dbReference type="EMBL" id="MBD8030469.1"/>
    </source>
</evidence>
<keyword evidence="1" id="KW-1133">Transmembrane helix</keyword>
<reference evidence="2 3" key="1">
    <citation type="submission" date="2020-08" db="EMBL/GenBank/DDBJ databases">
        <title>A Genomic Blueprint of the Chicken Gut Microbiome.</title>
        <authorList>
            <person name="Gilroy R."/>
            <person name="Ravi A."/>
            <person name="Getino M."/>
            <person name="Pursley I."/>
            <person name="Horton D.L."/>
            <person name="Alikhan N.-F."/>
            <person name="Baker D."/>
            <person name="Gharbi K."/>
            <person name="Hall N."/>
            <person name="Watson M."/>
            <person name="Adriaenssens E.M."/>
            <person name="Foster-Nyarko E."/>
            <person name="Jarju S."/>
            <person name="Secka A."/>
            <person name="Antonio M."/>
            <person name="Oren A."/>
            <person name="Chaudhuri R."/>
            <person name="La Ragione R.M."/>
            <person name="Hildebrand F."/>
            <person name="Pallen M.J."/>
        </authorList>
    </citation>
    <scope>NUCLEOTIDE SEQUENCE [LARGE SCALE GENOMIC DNA]</scope>
    <source>
        <strain evidence="2 3">Sa1YVA5</strain>
    </source>
</reference>
<comment type="caution">
    <text evidence="2">The sequence shown here is derived from an EMBL/GenBank/DDBJ whole genome shotgun (WGS) entry which is preliminary data.</text>
</comment>
<gene>
    <name evidence="2" type="ORF">H9627_09075</name>
</gene>
<dbReference type="AlphaFoldDB" id="A0A8I0LFY0"/>
<protein>
    <submittedName>
        <fullName evidence="2">Uncharacterized protein</fullName>
    </submittedName>
</protein>
<name>A0A8I0LFY0_9CORY</name>
<dbReference type="RefSeq" id="WP_191733696.1">
    <property type="nucleotide sequence ID" value="NZ_JACSPR010000005.1"/>
</dbReference>
<keyword evidence="1" id="KW-0472">Membrane</keyword>
<organism evidence="2 3">
    <name type="scientific">Corynebacterium gallinarum</name>
    <dbReference type="NCBI Taxonomy" id="2762214"/>
    <lineage>
        <taxon>Bacteria</taxon>
        <taxon>Bacillati</taxon>
        <taxon>Actinomycetota</taxon>
        <taxon>Actinomycetes</taxon>
        <taxon>Mycobacteriales</taxon>
        <taxon>Corynebacteriaceae</taxon>
        <taxon>Corynebacterium</taxon>
    </lineage>
</organism>
<sequence length="61" mass="7100">MLAARMIPALWFRLIVLLGFTLFMTWESAYIFSIIALLLAALTAWQLRTAYRHRESPRADT</sequence>
<proteinExistence type="predicted"/>
<keyword evidence="1" id="KW-0812">Transmembrane</keyword>
<evidence type="ECO:0000256" key="1">
    <source>
        <dbReference type="SAM" id="Phobius"/>
    </source>
</evidence>
<feature type="transmembrane region" description="Helical" evidence="1">
    <location>
        <begin position="30"/>
        <end position="47"/>
    </location>
</feature>
<keyword evidence="3" id="KW-1185">Reference proteome</keyword>